<dbReference type="InterPro" id="IPR058732">
    <property type="entry name" value="RUNDC1_M"/>
</dbReference>
<dbReference type="Proteomes" id="UP000290809">
    <property type="component" value="Unassembled WGS sequence"/>
</dbReference>
<sequence>MSLIQSSNHQINCTTRSEEVFSFAEENGRPKERWTPLGANASPEPGYHAFEENHVDNEFDHESELSRLAIENEHLNSLLMAFTSHIAQLSSESQACTSSLDGRPQKMIEQLKRHLDDLERFAYETGEQSEPPTQAILEKQRLVLEGLREKLELNISNVDKLPAAELQQVVDKAVNQFLNPVKVNEKLVEQLKTQVNDLERFIDFLHGSGACSDILAKALADFKRTHQQLSANNEIPSCCYDSNRSHTQNNDNNDDHDLDNSSIFSSHIHPGVQLGHSRHLHSDYQHSHTNDYNTDGLDAYLEDITTTEEQELRRRDNRKRDVRDITTTEEQELRRRDNRKRDVRKSRFTIINLIQRAITLLNLFAASQLGQDPDTLLTKFNMNKHSPHKVDKSNSSTVEKAKTQHWGTIRARLEIAINMVQEKVVTLNTYKLGKTPAVNLYSTYHTMPNMIHSCTTQSETRNTVPSGRESPDGKASIPTYDSKIRSYVSLRKGFSQNEVPGTQIALPVQNLHGASLRALLYSGRPDGIFSNPTLYNDKNELTSCTEDMDDTESSSCDTSEFLYTEAERSVVHVVRRYLCPALRDLIEHGLIKKALQKIDENSPLGLANKRSILLLRPLLNCLDSRSRNHSEDKFECLDLNDPSSDYISNSFSGSRSNYIGIHAWDVLMRFYQIKNGPRYNESPARKLCESFDLDTVDGKTITNRQLN</sequence>
<feature type="domain" description="RUN" evidence="2">
    <location>
        <begin position="105"/>
        <end position="206"/>
    </location>
</feature>
<organism evidence="3 4">
    <name type="scientific">Schistosoma bovis</name>
    <name type="common">Blood fluke</name>
    <dbReference type="NCBI Taxonomy" id="6184"/>
    <lineage>
        <taxon>Eukaryota</taxon>
        <taxon>Metazoa</taxon>
        <taxon>Spiralia</taxon>
        <taxon>Lophotrochozoa</taxon>
        <taxon>Platyhelminthes</taxon>
        <taxon>Trematoda</taxon>
        <taxon>Digenea</taxon>
        <taxon>Strigeidida</taxon>
        <taxon>Schistosomatoidea</taxon>
        <taxon>Schistosomatidae</taxon>
        <taxon>Schistosoma</taxon>
    </lineage>
</organism>
<dbReference type="EMBL" id="QMKO01001524">
    <property type="protein sequence ID" value="RTG89139.1"/>
    <property type="molecule type" value="Genomic_DNA"/>
</dbReference>
<dbReference type="Pfam" id="PF26030">
    <property type="entry name" value="RUNDC1"/>
    <property type="match status" value="1"/>
</dbReference>
<gene>
    <name evidence="3" type="ORF">DC041_0007390</name>
</gene>
<evidence type="ECO:0000313" key="3">
    <source>
        <dbReference type="EMBL" id="RTG89139.1"/>
    </source>
</evidence>
<comment type="caution">
    <text evidence="3">The sequence shown here is derived from an EMBL/GenBank/DDBJ whole genome shotgun (WGS) entry which is preliminary data.</text>
</comment>
<dbReference type="STRING" id="6184.A0A430QN54"/>
<dbReference type="InterPro" id="IPR037213">
    <property type="entry name" value="Run_dom_sf"/>
</dbReference>
<proteinExistence type="predicted"/>
<dbReference type="Gene3D" id="1.20.58.900">
    <property type="match status" value="1"/>
</dbReference>
<protein>
    <recommendedName>
        <fullName evidence="2">RUN domain-containing protein</fullName>
    </recommendedName>
</protein>
<reference evidence="3 4" key="1">
    <citation type="journal article" date="2019" name="PLoS Pathog.">
        <title>Genome sequence of the bovine parasite Schistosoma bovis Tanzania.</title>
        <authorList>
            <person name="Oey H."/>
            <person name="Zakrzewski M."/>
            <person name="Gobert G."/>
            <person name="Gravermann K."/>
            <person name="Stoye J."/>
            <person name="Jones M."/>
            <person name="Mcmanus D."/>
            <person name="Krause L."/>
        </authorList>
    </citation>
    <scope>NUCLEOTIDE SEQUENCE [LARGE SCALE GENOMIC DNA]</scope>
    <source>
        <strain evidence="3 4">TAN1997</strain>
    </source>
</reference>
<keyword evidence="4" id="KW-1185">Reference proteome</keyword>
<accession>A0A430QN54</accession>
<feature type="region of interest" description="Disordered" evidence="1">
    <location>
        <begin position="242"/>
        <end position="265"/>
    </location>
</feature>
<evidence type="ECO:0000259" key="2">
    <source>
        <dbReference type="Pfam" id="PF26030"/>
    </source>
</evidence>
<feature type="compositionally biased region" description="Polar residues" evidence="1">
    <location>
        <begin position="456"/>
        <end position="465"/>
    </location>
</feature>
<evidence type="ECO:0000256" key="1">
    <source>
        <dbReference type="SAM" id="MobiDB-lite"/>
    </source>
</evidence>
<dbReference type="AlphaFoldDB" id="A0A430QN54"/>
<feature type="region of interest" description="Disordered" evidence="1">
    <location>
        <begin position="456"/>
        <end position="478"/>
    </location>
</feature>
<name>A0A430QN54_SCHBO</name>
<evidence type="ECO:0000313" key="4">
    <source>
        <dbReference type="Proteomes" id="UP000290809"/>
    </source>
</evidence>